<keyword evidence="2" id="KW-1185">Reference proteome</keyword>
<evidence type="ECO:0000313" key="2">
    <source>
        <dbReference type="Proteomes" id="UP000033187"/>
    </source>
</evidence>
<sequence>MAFFADPYIVEITGSCQYCNGERSFPRETIGSAHSRLTLYLDLWDDAPLHTEAQPVI</sequence>
<dbReference type="KEGG" id="fiy:BN1229_v1_1943"/>
<evidence type="ECO:0000313" key="1">
    <source>
        <dbReference type="EMBL" id="CPR18963.1"/>
    </source>
</evidence>
<accession>A0A0D6JFW2</accession>
<organism evidence="1 2">
    <name type="scientific">Candidatus Filomicrobium marinum</name>
    <dbReference type="NCBI Taxonomy" id="1608628"/>
    <lineage>
        <taxon>Bacteria</taxon>
        <taxon>Pseudomonadati</taxon>
        <taxon>Pseudomonadota</taxon>
        <taxon>Alphaproteobacteria</taxon>
        <taxon>Hyphomicrobiales</taxon>
        <taxon>Hyphomicrobiaceae</taxon>
        <taxon>Filomicrobium</taxon>
    </lineage>
</organism>
<gene>
    <name evidence="1" type="ORF">YBN1229_v1_1943</name>
</gene>
<protein>
    <submittedName>
        <fullName evidence="1">Uncharacterized protein</fullName>
    </submittedName>
</protein>
<name>A0A0D6JFW2_9HYPH</name>
<dbReference type="AlphaFoldDB" id="A0A0D6JFW2"/>
<dbReference type="Proteomes" id="UP000033187">
    <property type="component" value="Chromosome 1"/>
</dbReference>
<dbReference type="EMBL" id="LN829119">
    <property type="protein sequence ID" value="CPR18963.1"/>
    <property type="molecule type" value="Genomic_DNA"/>
</dbReference>
<reference evidence="2" key="1">
    <citation type="submission" date="2015-02" db="EMBL/GenBank/DDBJ databases">
        <authorList>
            <person name="Chooi Y.-H."/>
        </authorList>
    </citation>
    <scope>NUCLEOTIDE SEQUENCE [LARGE SCALE GENOMIC DNA]</scope>
    <source>
        <strain evidence="2">strain Y</strain>
    </source>
</reference>
<proteinExistence type="predicted"/>